<feature type="repeat" description="RCC1" evidence="1">
    <location>
        <begin position="365"/>
        <end position="402"/>
    </location>
</feature>
<feature type="repeat" description="RCC1" evidence="1">
    <location>
        <begin position="215"/>
        <end position="266"/>
    </location>
</feature>
<dbReference type="PANTHER" id="PTHR45982">
    <property type="entry name" value="REGULATOR OF CHROMOSOME CONDENSATION"/>
    <property type="match status" value="1"/>
</dbReference>
<proteinExistence type="predicted"/>
<dbReference type="Pfam" id="PF13540">
    <property type="entry name" value="RCC1_2"/>
    <property type="match status" value="2"/>
</dbReference>
<dbReference type="SUPFAM" id="SSF50985">
    <property type="entry name" value="RCC1/BLIP-II"/>
    <property type="match status" value="1"/>
</dbReference>
<evidence type="ECO:0000313" key="3">
    <source>
        <dbReference type="Proteomes" id="UP000009886"/>
    </source>
</evidence>
<dbReference type="PROSITE" id="PS00626">
    <property type="entry name" value="RCC1_2"/>
    <property type="match status" value="1"/>
</dbReference>
<dbReference type="InterPro" id="IPR009091">
    <property type="entry name" value="RCC1/BLIP-II"/>
</dbReference>
<name>K9FJQ6_PEND1</name>
<dbReference type="OrthoDB" id="5370059at2759"/>
<evidence type="ECO:0000256" key="1">
    <source>
        <dbReference type="PROSITE-ProRule" id="PRU00235"/>
    </source>
</evidence>
<dbReference type="Proteomes" id="UP000009886">
    <property type="component" value="Unassembled WGS sequence"/>
</dbReference>
<evidence type="ECO:0000313" key="2">
    <source>
        <dbReference type="EMBL" id="EKV09484.1"/>
    </source>
</evidence>
<reference evidence="3" key="1">
    <citation type="journal article" date="2012" name="BMC Genomics">
        <title>Genome sequence of the necrotrophic fungus Penicillium digitatum, the main postharvest pathogen of citrus.</title>
        <authorList>
            <person name="Marcet-Houben M."/>
            <person name="Ballester A.-R."/>
            <person name="de la Fuente B."/>
            <person name="Harries E."/>
            <person name="Marcos J.F."/>
            <person name="Gonzalez-Candelas L."/>
            <person name="Gabaldon T."/>
        </authorList>
    </citation>
    <scope>NUCLEOTIDE SEQUENCE [LARGE SCALE GENOMIC DNA]</scope>
    <source>
        <strain evidence="3">Pd1 / CECT 20795</strain>
    </source>
</reference>
<dbReference type="PROSITE" id="PS50012">
    <property type="entry name" value="RCC1_3"/>
    <property type="match status" value="4"/>
</dbReference>
<gene>
    <name evidence="2" type="ORF">PDIP_64110</name>
</gene>
<feature type="repeat" description="RCC1" evidence="1">
    <location>
        <begin position="160"/>
        <end position="214"/>
    </location>
</feature>
<dbReference type="GO" id="GO:0005085">
    <property type="term" value="F:guanyl-nucleotide exchange factor activity"/>
    <property type="evidence" value="ECO:0007669"/>
    <property type="project" value="TreeGrafter"/>
</dbReference>
<dbReference type="EMBL" id="AKCU01000426">
    <property type="protein sequence ID" value="EKV09484.1"/>
    <property type="molecule type" value="Genomic_DNA"/>
</dbReference>
<dbReference type="InterPro" id="IPR051553">
    <property type="entry name" value="Ran_GTPase-activating"/>
</dbReference>
<dbReference type="PRINTS" id="PR00633">
    <property type="entry name" value="RCCNDNSATION"/>
</dbReference>
<organism evidence="2 3">
    <name type="scientific">Penicillium digitatum (strain Pd1 / CECT 20795)</name>
    <name type="common">Green mold</name>
    <dbReference type="NCBI Taxonomy" id="1170230"/>
    <lineage>
        <taxon>Eukaryota</taxon>
        <taxon>Fungi</taxon>
        <taxon>Dikarya</taxon>
        <taxon>Ascomycota</taxon>
        <taxon>Pezizomycotina</taxon>
        <taxon>Eurotiomycetes</taxon>
        <taxon>Eurotiomycetidae</taxon>
        <taxon>Eurotiales</taxon>
        <taxon>Aspergillaceae</taxon>
        <taxon>Penicillium</taxon>
    </lineage>
</organism>
<protein>
    <submittedName>
        <fullName evidence="2">Alpha-tubulin suppressor protein Aats1, putative</fullName>
    </submittedName>
</protein>
<dbReference type="GO" id="GO:0005737">
    <property type="term" value="C:cytoplasm"/>
    <property type="evidence" value="ECO:0007669"/>
    <property type="project" value="TreeGrafter"/>
</dbReference>
<dbReference type="Gene3D" id="2.130.10.30">
    <property type="entry name" value="Regulator of chromosome condensation 1/beta-lactamase-inhibitor protein II"/>
    <property type="match status" value="2"/>
</dbReference>
<feature type="repeat" description="RCC1" evidence="1">
    <location>
        <begin position="1"/>
        <end position="71"/>
    </location>
</feature>
<dbReference type="VEuPathDB" id="FungiDB:PDIP_64110"/>
<dbReference type="KEGG" id="pdp:PDIP_64110"/>
<dbReference type="Pfam" id="PF00415">
    <property type="entry name" value="RCC1"/>
    <property type="match status" value="1"/>
</dbReference>
<comment type="caution">
    <text evidence="2">The sequence shown here is derived from an EMBL/GenBank/DDBJ whole genome shotgun (WGS) entry which is preliminary data.</text>
</comment>
<accession>K9FJQ6</accession>
<dbReference type="HOGENOM" id="CLU_005210_0_0_1"/>
<dbReference type="AlphaFoldDB" id="K9FJQ6"/>
<sequence length="460" mass="47786">MRLFAFGSNGSGQLGIDHGEDVSIPTQCLFEQPEPSQGSQRHTVLNTNNAVDSEIMTIAAGGNHTLLLTTSGSIYAAGCNSDGRCGPHRTNKNPKEPESDIKGGNILRFRRVILSDAVSNTEVSQFKHVSATWEGTIAVASVPRISGNDVVHGHAPETEDRVFVLGSSPKGELGLGLDTPAPVPGTCIPSFPPAGLRITALASGVAHSVTVLSNGDVCGWGGARKGQLGKENRGARIAYSPVRICVPFFAEAVACGREFTVVSGQGRFVVLGDGGNRWGILGVPESLSLRAESDGVEDGGLHGDGDHLQDDEQWDCGCRGTVHYRYTGIAASWHGVYVHAAPGLGRVEPSMPNAQIDPASDSVSGSIVAWGRNDRGQLPPPDLPTPVKLAVGSEHAIALLGDGRVAAFGWGEHGNCGPDTDSQGNVAGTFTVISLPEAVGADRKVVGVGAGCATSWMIIT</sequence>
<dbReference type="PANTHER" id="PTHR45982:SF5">
    <property type="entry name" value="RCC DOMAIN-CONTAINING PROTEIN ATS1"/>
    <property type="match status" value="1"/>
</dbReference>
<dbReference type="InterPro" id="IPR000408">
    <property type="entry name" value="Reg_chr_condens"/>
</dbReference>